<keyword evidence="3" id="KW-1185">Reference proteome</keyword>
<gene>
    <name evidence="2" type="primary">ABSGL_13873.1 scaffold 14340</name>
</gene>
<dbReference type="EMBL" id="LT554889">
    <property type="protein sequence ID" value="SAM08211.1"/>
    <property type="molecule type" value="Genomic_DNA"/>
</dbReference>
<reference evidence="2" key="1">
    <citation type="submission" date="2016-04" db="EMBL/GenBank/DDBJ databases">
        <authorList>
            <person name="Evans L.H."/>
            <person name="Alamgir A."/>
            <person name="Owens N."/>
            <person name="Weber N.D."/>
            <person name="Virtaneva K."/>
            <person name="Barbian K."/>
            <person name="Babar A."/>
            <person name="Rosenke K."/>
        </authorList>
    </citation>
    <scope>NUCLEOTIDE SEQUENCE [LARGE SCALE GENOMIC DNA]</scope>
    <source>
        <strain evidence="2">CBS 101.48</strain>
    </source>
</reference>
<evidence type="ECO:0000313" key="3">
    <source>
        <dbReference type="Proteomes" id="UP000078561"/>
    </source>
</evidence>
<dbReference type="OrthoDB" id="2359716at2759"/>
<protein>
    <submittedName>
        <fullName evidence="2">Uncharacterized protein</fullName>
    </submittedName>
</protein>
<evidence type="ECO:0000313" key="2">
    <source>
        <dbReference type="EMBL" id="SAM08211.1"/>
    </source>
</evidence>
<name>A0A163MSL2_ABSGL</name>
<organism evidence="2">
    <name type="scientific">Absidia glauca</name>
    <name type="common">Pin mould</name>
    <dbReference type="NCBI Taxonomy" id="4829"/>
    <lineage>
        <taxon>Eukaryota</taxon>
        <taxon>Fungi</taxon>
        <taxon>Fungi incertae sedis</taxon>
        <taxon>Mucoromycota</taxon>
        <taxon>Mucoromycotina</taxon>
        <taxon>Mucoromycetes</taxon>
        <taxon>Mucorales</taxon>
        <taxon>Cunninghamellaceae</taxon>
        <taxon>Absidia</taxon>
    </lineage>
</organism>
<evidence type="ECO:0000256" key="1">
    <source>
        <dbReference type="SAM" id="Phobius"/>
    </source>
</evidence>
<proteinExistence type="predicted"/>
<dbReference type="Proteomes" id="UP000078561">
    <property type="component" value="Unassembled WGS sequence"/>
</dbReference>
<feature type="transmembrane region" description="Helical" evidence="1">
    <location>
        <begin position="16"/>
        <end position="35"/>
    </location>
</feature>
<keyword evidence="1" id="KW-0472">Membrane</keyword>
<dbReference type="AlphaFoldDB" id="A0A163MSL2"/>
<sequence length="73" mass="7956">MPPLGSNLADLAHKSMVLLLAGTTIYYVTNISLMVKHRLDLKKEGRLEEELARMSAIAFGKEQAAASEQEPSA</sequence>
<dbReference type="InParanoid" id="A0A163MSL2"/>
<accession>A0A163MSL2</accession>
<keyword evidence="1" id="KW-1133">Transmembrane helix</keyword>
<keyword evidence="1" id="KW-0812">Transmembrane</keyword>